<dbReference type="EMBL" id="KM096429">
    <property type="protein sequence ID" value="AIS41104.1"/>
    <property type="molecule type" value="Genomic_DNA"/>
</dbReference>
<dbReference type="InterPro" id="IPR036973">
    <property type="entry name" value="Capsid_L1_sf_Papillomavir"/>
</dbReference>
<dbReference type="SUPFAM" id="SSF88648">
    <property type="entry name" value="Group I dsDNA viruses"/>
    <property type="match status" value="1"/>
</dbReference>
<keyword evidence="4 8" id="KW-1161">Viral attachment to host cell</keyword>
<evidence type="ECO:0000313" key="9">
    <source>
        <dbReference type="EMBL" id="AIS41093.1"/>
    </source>
</evidence>
<keyword evidence="6 8" id="KW-0426">Late protein</keyword>
<keyword evidence="5 8" id="KW-0946">Virion</keyword>
<keyword evidence="7 8" id="KW-1160">Virus entry into host cell</keyword>
<accession>A0A097A5Z7</accession>
<dbReference type="Proteomes" id="UP000128306">
    <property type="component" value="Genome"/>
</dbReference>
<evidence type="ECO:0000256" key="6">
    <source>
        <dbReference type="ARBA" id="ARBA00022921"/>
    </source>
</evidence>
<keyword evidence="8" id="KW-1145">T=7 icosahedral capsid protein</keyword>
<evidence type="ECO:0000256" key="7">
    <source>
        <dbReference type="ARBA" id="ARBA00023296"/>
    </source>
</evidence>
<dbReference type="Pfam" id="PF00500">
    <property type="entry name" value="Late_protein_L1"/>
    <property type="match status" value="1"/>
</dbReference>
<name>A0A097A5Z7_9PAPI</name>
<evidence type="ECO:0000256" key="1">
    <source>
        <dbReference type="ARBA" id="ARBA00004328"/>
    </source>
</evidence>
<keyword evidence="2 8" id="KW-0167">Capsid protein</keyword>
<comment type="subunit">
    <text evidence="8">Self-assembles into homopentamers. The capsid has an icosahedral symmetry and consists of 72 capsomers, with each capsomer being a pentamer of L1. Interacts with the minor capsid protein L2; this interaction is necessary for viral genome encapsidation.</text>
</comment>
<dbReference type="InterPro" id="IPR002210">
    <property type="entry name" value="Capsid_L1_Papillomavir"/>
</dbReference>
<dbReference type="GO" id="GO:0005198">
    <property type="term" value="F:structural molecule activity"/>
    <property type="evidence" value="ECO:0007669"/>
    <property type="project" value="InterPro"/>
</dbReference>
<dbReference type="Gene3D" id="2.60.175.20">
    <property type="entry name" value="Major capsid L1 (late) superfamily, Papillomavirus"/>
    <property type="match status" value="1"/>
</dbReference>
<evidence type="ECO:0000256" key="2">
    <source>
        <dbReference type="ARBA" id="ARBA00022561"/>
    </source>
</evidence>
<dbReference type="GO" id="GO:0019062">
    <property type="term" value="P:virion attachment to host cell"/>
    <property type="evidence" value="ECO:0007669"/>
    <property type="project" value="UniProtKB-UniRule"/>
</dbReference>
<dbReference type="GO" id="GO:0046718">
    <property type="term" value="P:symbiont entry into host cell"/>
    <property type="evidence" value="ECO:0007669"/>
    <property type="project" value="UniProtKB-UniRule"/>
</dbReference>
<reference evidence="10 11" key="1">
    <citation type="submission" date="2014-07" db="EMBL/GenBank/DDBJ databases">
        <title>Identification and characterization of a new variant of BPV type 7.</title>
        <authorList>
            <person name="Gallina L."/>
            <person name="Scagliarini A."/>
            <person name="Savini F."/>
            <person name="Casa G."/>
        </authorList>
    </citation>
    <scope>NUCLEOTIDE SEQUENCE [LARGE SCALE GENOMIC DNA]</scope>
    <source>
        <strain evidence="10">IT-221</strain>
    </source>
</reference>
<evidence type="ECO:0000256" key="3">
    <source>
        <dbReference type="ARBA" id="ARBA00022581"/>
    </source>
</evidence>
<evidence type="ECO:0000313" key="10">
    <source>
        <dbReference type="EMBL" id="AIS41104.1"/>
    </source>
</evidence>
<comment type="subcellular location">
    <subcellularLocation>
        <location evidence="1 8">Virion</location>
    </subcellularLocation>
</comment>
<dbReference type="GO" id="GO:0039620">
    <property type="term" value="C:T=7 icosahedral viral capsid"/>
    <property type="evidence" value="ECO:0007669"/>
    <property type="project" value="UniProtKB-KW"/>
</dbReference>
<reference evidence="9 12" key="2">
    <citation type="submission" date="2014-07" db="EMBL/GenBank/DDBJ databases">
        <title>Identification and characterization of two novel variants of BPV type 7.</title>
        <authorList>
            <person name="Gallina L."/>
            <person name="Scagliarini A."/>
            <person name="Savini F."/>
            <person name="Casa G."/>
        </authorList>
    </citation>
    <scope>NUCLEOTIDE SEQUENCE [LARGE SCALE GENOMIC DNA]</scope>
    <source>
        <strain evidence="9">IT-215</strain>
    </source>
</reference>
<protein>
    <recommendedName>
        <fullName evidence="8">Major capsid protein L1</fullName>
    </recommendedName>
</protein>
<proteinExistence type="inferred from homology"/>
<comment type="function">
    <text evidence="8">Forms an icosahedral capsid with a T=7 symmetry and a 50 nm diameter. The capsid is composed of 72 pentamers linked to each other by disulfide bonds and associated with L2 proteins. Binds to heparan sulfate proteoglycans on cell surface of basal layer keratinocytes to provide initial virion attachment. This binding mediates a conformational change in the virus capsid that facilitates efficient infection. The virion enters the host cell via endocytosis. During virus trafficking, L1 protein dissociates from the viral DNA and the genomic DNA is released to the host nucleus. The virion assembly takes place within the cell nucleus. Encapsulates the genomic DNA together with protein L2.</text>
</comment>
<dbReference type="Proteomes" id="UP000104506">
    <property type="component" value="Genome"/>
</dbReference>
<dbReference type="PRINTS" id="PR00865">
    <property type="entry name" value="HPVCAPSIDL1"/>
</dbReference>
<organism evidence="10 11">
    <name type="scientific">Bos taurus papillomavirus 7</name>
    <dbReference type="NCBI Taxonomy" id="1001533"/>
    <lineage>
        <taxon>Viruses</taxon>
        <taxon>Monodnaviria</taxon>
        <taxon>Shotokuvirae</taxon>
        <taxon>Cossaviricota</taxon>
        <taxon>Papovaviricetes</taxon>
        <taxon>Zurhausenvirales</taxon>
        <taxon>Papillomaviridae</taxon>
        <taxon>Firstpapillomavirinae</taxon>
        <taxon>Dyoxipapillomavirus</taxon>
        <taxon>Dyoxipapillomavirus 1</taxon>
    </lineage>
</organism>
<sequence>MWNNSSKVYLPPTQPIARVLSTKEYVQTTGYYYHGQSERLITVGHPFYPVYNEERTKIVVPQVSANQLRAFRIKLPDPNKFVFADPNFYNPETHRLVWLLKAIEIGRGGPLGVGCTGHPFFNKIDTENPNKYPKTDKDDRMHTSFDPKHCQMFVVGCKPCIGSHWGLAKSCVDAHNPDVDEHCPPIQLVNSFIEDGDMGDIGLGNMDFLSLQEDRSCAPLEIVTKKCKFPDFLKMQAEASGDSMFFYGRKESLYARHMFSRVGKNGEEYPHPVEPSDYILPSADAEDMDRQSAAAPLYFATPSGSLNASDSQLFNRAYFLRNSQGPNNGVLWNNEMFVTTMDNSRNTNFTISIAPNPTAQYDATRIKYYMRHVEIYELMFVLEVGKIELNGTVLAHINAMNPSVIDSWNLGFVPMPTSTTEDTYRFLDSLATKCPADVVPEKKDPYDGYSFWEVDCTEKMTMELDQYPLGRKFLAQRFTARPRTTLKRPGVRKSTAAKKRRK</sequence>
<evidence type="ECO:0000256" key="8">
    <source>
        <dbReference type="RuleBase" id="RU361248"/>
    </source>
</evidence>
<evidence type="ECO:0000313" key="12">
    <source>
        <dbReference type="Proteomes" id="UP000128306"/>
    </source>
</evidence>
<evidence type="ECO:0000313" key="11">
    <source>
        <dbReference type="Proteomes" id="UP000104506"/>
    </source>
</evidence>
<evidence type="ECO:0000256" key="4">
    <source>
        <dbReference type="ARBA" id="ARBA00022804"/>
    </source>
</evidence>
<evidence type="ECO:0000256" key="5">
    <source>
        <dbReference type="ARBA" id="ARBA00022844"/>
    </source>
</evidence>
<dbReference type="InterPro" id="IPR011222">
    <property type="entry name" value="dsDNA_vir_gr_I_capsid"/>
</dbReference>
<gene>
    <name evidence="8 10" type="primary">L1</name>
</gene>
<keyword evidence="3 8" id="KW-0945">Host-virus interaction</keyword>
<comment type="similarity">
    <text evidence="8">Belongs to the papillomaviridae L1 protein family.</text>
</comment>
<dbReference type="EMBL" id="KM096428">
    <property type="protein sequence ID" value="AIS41093.1"/>
    <property type="molecule type" value="Genomic_DNA"/>
</dbReference>